<keyword evidence="2" id="KW-0479">Metal-binding</keyword>
<dbReference type="GO" id="GO:0045944">
    <property type="term" value="P:positive regulation of transcription by RNA polymerase II"/>
    <property type="evidence" value="ECO:0007669"/>
    <property type="project" value="TreeGrafter"/>
</dbReference>
<dbReference type="Proteomes" id="UP000019484">
    <property type="component" value="Unassembled WGS sequence"/>
</dbReference>
<keyword evidence="3" id="KW-0862">Zinc</keyword>
<accession>W9XPA5</accession>
<feature type="region of interest" description="Disordered" evidence="8">
    <location>
        <begin position="1"/>
        <end position="33"/>
    </location>
</feature>
<dbReference type="Gene3D" id="4.10.240.10">
    <property type="entry name" value="Zn(2)-C6 fungal-type DNA-binding domain"/>
    <property type="match status" value="1"/>
</dbReference>
<dbReference type="InterPro" id="IPR007219">
    <property type="entry name" value="XnlR_reg_dom"/>
</dbReference>
<evidence type="ECO:0000256" key="5">
    <source>
        <dbReference type="ARBA" id="ARBA00023125"/>
    </source>
</evidence>
<dbReference type="CDD" id="cd00067">
    <property type="entry name" value="GAL4"/>
    <property type="match status" value="1"/>
</dbReference>
<dbReference type="InterPro" id="IPR001138">
    <property type="entry name" value="Zn2Cys6_DnaBD"/>
</dbReference>
<dbReference type="GeneID" id="19162968"/>
<dbReference type="GO" id="GO:0000981">
    <property type="term" value="F:DNA-binding transcription factor activity, RNA polymerase II-specific"/>
    <property type="evidence" value="ECO:0007669"/>
    <property type="project" value="InterPro"/>
</dbReference>
<dbReference type="SMART" id="SM00906">
    <property type="entry name" value="Fungal_trans"/>
    <property type="match status" value="1"/>
</dbReference>
<dbReference type="GO" id="GO:0008270">
    <property type="term" value="F:zinc ion binding"/>
    <property type="evidence" value="ECO:0007669"/>
    <property type="project" value="InterPro"/>
</dbReference>
<protein>
    <recommendedName>
        <fullName evidence="9">Xylanolytic transcriptional activator regulatory domain-containing protein</fullName>
    </recommendedName>
</protein>
<evidence type="ECO:0000259" key="9">
    <source>
        <dbReference type="SMART" id="SM00906"/>
    </source>
</evidence>
<sequence>MESEEFASPPTVSSLENADENNPATQGSKPARRPRVSLACQRCKHRKQRVGAAPEVESNNCLTTIQCNGDQPSCARCLRLKLECHYVIPSFPKPAQAKSYIKALEDRVAELEKLLTKEGDRTVSRDHWDDLEGRADDSDAGEEGGIQPLLNAVRDLSLDVAGSYVGGASAITLGRALQATLAGKIQLTLPNLGLDDGDLRREVPLAGNLGTFSGADSFQLSKLNPEIADQMVYGYLKHLTTNFPIILSTDILDLHSRRQNLNDVYEESILSLIYGLGGHFLEKTGESTYFFNPEMYYYAALENREAILRLGDTRSLTYLMLLGQHCYRMPKEPGAWTFFGLAMKICIELGLHRQRRSARISVKSETNKRIFWTCYWHERESAMAMGRPPAISDHDIDVELPLDVDEATRDVEVLRKAAEQDRSIPAYPQTTMSTIIHLLRLKKIESEIQHEIYRVDRTKPSSAIHAITDAFLEKLYAWKDAIPAQSIQLDSGEPRNLKSDMASYYKTLRVLLQPRLYEKVVDGRYFALCVEACRGMCETYRRLHDRLPIAFTSLSLQSVCLSGLTLVYCMWHDSSSSMSFRNLSALTDCSIILYVMAERWPPSRKYRDLFEAVKKSVIQAIEEGKHIPRTAVTSMKGDMQKPLQSLHDDTPMDSVTDDLQQMISDMTGETISFWDDTNIGMDDASAVPAAQLDDRLKIPGIVGWTPADETFWYNNGYIPGPHES</sequence>
<dbReference type="eggNOG" id="ENOG502QS9Q">
    <property type="taxonomic scope" value="Eukaryota"/>
</dbReference>
<keyword evidence="5" id="KW-0238">DNA-binding</keyword>
<comment type="caution">
    <text evidence="10">The sequence shown here is derived from an EMBL/GenBank/DDBJ whole genome shotgun (WGS) entry which is preliminary data.</text>
</comment>
<dbReference type="HOGENOM" id="CLU_012331_4_0_1"/>
<feature type="compositionally biased region" description="Polar residues" evidence="8">
    <location>
        <begin position="10"/>
        <end position="28"/>
    </location>
</feature>
<comment type="subcellular location">
    <subcellularLocation>
        <location evidence="1">Nucleus</location>
    </subcellularLocation>
</comment>
<evidence type="ECO:0000256" key="1">
    <source>
        <dbReference type="ARBA" id="ARBA00004123"/>
    </source>
</evidence>
<dbReference type="InterPro" id="IPR036864">
    <property type="entry name" value="Zn2-C6_fun-type_DNA-bd_sf"/>
</dbReference>
<dbReference type="GO" id="GO:0043565">
    <property type="term" value="F:sequence-specific DNA binding"/>
    <property type="evidence" value="ECO:0007669"/>
    <property type="project" value="TreeGrafter"/>
</dbReference>
<dbReference type="PANTHER" id="PTHR47782:SF12">
    <property type="entry name" value="ZN(II)2CYS6 TRANSCRIPTION FACTOR (EUROFUNG)"/>
    <property type="match status" value="1"/>
</dbReference>
<dbReference type="AlphaFoldDB" id="W9XPA5"/>
<dbReference type="CDD" id="cd14723">
    <property type="entry name" value="ZIP_Ppr1"/>
    <property type="match status" value="1"/>
</dbReference>
<evidence type="ECO:0000256" key="6">
    <source>
        <dbReference type="ARBA" id="ARBA00023163"/>
    </source>
</evidence>
<dbReference type="Pfam" id="PF04082">
    <property type="entry name" value="Fungal_trans"/>
    <property type="match status" value="1"/>
</dbReference>
<organism evidence="10 11">
    <name type="scientific">Capronia coronata CBS 617.96</name>
    <dbReference type="NCBI Taxonomy" id="1182541"/>
    <lineage>
        <taxon>Eukaryota</taxon>
        <taxon>Fungi</taxon>
        <taxon>Dikarya</taxon>
        <taxon>Ascomycota</taxon>
        <taxon>Pezizomycotina</taxon>
        <taxon>Eurotiomycetes</taxon>
        <taxon>Chaetothyriomycetidae</taxon>
        <taxon>Chaetothyriales</taxon>
        <taxon>Herpotrichiellaceae</taxon>
        <taxon>Capronia</taxon>
    </lineage>
</organism>
<keyword evidence="11" id="KW-1185">Reference proteome</keyword>
<keyword evidence="6" id="KW-0804">Transcription</keyword>
<name>W9XPA5_9EURO</name>
<dbReference type="GO" id="GO:0006351">
    <property type="term" value="P:DNA-templated transcription"/>
    <property type="evidence" value="ECO:0007669"/>
    <property type="project" value="InterPro"/>
</dbReference>
<dbReference type="EMBL" id="AMWN01000007">
    <property type="protein sequence ID" value="EXJ82048.1"/>
    <property type="molecule type" value="Genomic_DNA"/>
</dbReference>
<evidence type="ECO:0000313" key="10">
    <source>
        <dbReference type="EMBL" id="EXJ82048.1"/>
    </source>
</evidence>
<dbReference type="InterPro" id="IPR052202">
    <property type="entry name" value="Yeast_MetPath_Reg"/>
</dbReference>
<keyword evidence="7" id="KW-0539">Nucleus</keyword>
<evidence type="ECO:0000256" key="8">
    <source>
        <dbReference type="SAM" id="MobiDB-lite"/>
    </source>
</evidence>
<keyword evidence="4" id="KW-0805">Transcription regulation</keyword>
<feature type="domain" description="Xylanolytic transcriptional activator regulatory" evidence="9">
    <location>
        <begin position="335"/>
        <end position="407"/>
    </location>
</feature>
<dbReference type="CDD" id="cd12148">
    <property type="entry name" value="fungal_TF_MHR"/>
    <property type="match status" value="1"/>
</dbReference>
<reference evidence="10 11" key="1">
    <citation type="submission" date="2013-03" db="EMBL/GenBank/DDBJ databases">
        <title>The Genome Sequence of Capronia coronata CBS 617.96.</title>
        <authorList>
            <consortium name="The Broad Institute Genomics Platform"/>
            <person name="Cuomo C."/>
            <person name="de Hoog S."/>
            <person name="Gorbushina A."/>
            <person name="Walker B."/>
            <person name="Young S.K."/>
            <person name="Zeng Q."/>
            <person name="Gargeya S."/>
            <person name="Fitzgerald M."/>
            <person name="Haas B."/>
            <person name="Abouelleil A."/>
            <person name="Allen A.W."/>
            <person name="Alvarado L."/>
            <person name="Arachchi H.M."/>
            <person name="Berlin A.M."/>
            <person name="Chapman S.B."/>
            <person name="Gainer-Dewar J."/>
            <person name="Goldberg J."/>
            <person name="Griggs A."/>
            <person name="Gujja S."/>
            <person name="Hansen M."/>
            <person name="Howarth C."/>
            <person name="Imamovic A."/>
            <person name="Ireland A."/>
            <person name="Larimer J."/>
            <person name="McCowan C."/>
            <person name="Murphy C."/>
            <person name="Pearson M."/>
            <person name="Poon T.W."/>
            <person name="Priest M."/>
            <person name="Roberts A."/>
            <person name="Saif S."/>
            <person name="Shea T."/>
            <person name="Sisk P."/>
            <person name="Sykes S."/>
            <person name="Wortman J."/>
            <person name="Nusbaum C."/>
            <person name="Birren B."/>
        </authorList>
    </citation>
    <scope>NUCLEOTIDE SEQUENCE [LARGE SCALE GENOMIC DNA]</scope>
    <source>
        <strain evidence="10 11">CBS 617.96</strain>
    </source>
</reference>
<dbReference type="PANTHER" id="PTHR47782">
    <property type="entry name" value="ZN(II)2CYS6 TRANSCRIPTION FACTOR (EUROFUNG)-RELATED"/>
    <property type="match status" value="1"/>
</dbReference>
<dbReference type="RefSeq" id="XP_007727169.1">
    <property type="nucleotide sequence ID" value="XM_007728979.1"/>
</dbReference>
<dbReference type="GO" id="GO:0005634">
    <property type="term" value="C:nucleus"/>
    <property type="evidence" value="ECO:0007669"/>
    <property type="project" value="UniProtKB-SubCell"/>
</dbReference>
<evidence type="ECO:0000256" key="3">
    <source>
        <dbReference type="ARBA" id="ARBA00022833"/>
    </source>
</evidence>
<dbReference type="OrthoDB" id="189997at2759"/>
<evidence type="ECO:0000256" key="4">
    <source>
        <dbReference type="ARBA" id="ARBA00023015"/>
    </source>
</evidence>
<evidence type="ECO:0000256" key="7">
    <source>
        <dbReference type="ARBA" id="ARBA00023242"/>
    </source>
</evidence>
<evidence type="ECO:0000256" key="2">
    <source>
        <dbReference type="ARBA" id="ARBA00022723"/>
    </source>
</evidence>
<gene>
    <name evidence="10" type="ORF">A1O1_08117</name>
</gene>
<dbReference type="Pfam" id="PF00172">
    <property type="entry name" value="Zn_clus"/>
    <property type="match status" value="1"/>
</dbReference>
<evidence type="ECO:0000313" key="11">
    <source>
        <dbReference type="Proteomes" id="UP000019484"/>
    </source>
</evidence>
<proteinExistence type="predicted"/>